<reference evidence="2" key="1">
    <citation type="submission" date="2012-10" db="EMBL/GenBank/DDBJ databases">
        <title>De novo assembly of the reference chimpanzee transcriptome from NextGen mRNA sequences.</title>
        <authorList>
            <person name="Maudhoo M.D."/>
            <person name="Meehan D.T."/>
            <person name="Norgren R.B.Jr."/>
        </authorList>
    </citation>
    <scope>NUCLEOTIDE SEQUENCE</scope>
    <source>
        <tissue evidence="2">Skin</tissue>
    </source>
</reference>
<dbReference type="PRINTS" id="PR02045">
    <property type="entry name" value="F138DOMAIN"/>
</dbReference>
<evidence type="ECO:0000256" key="1">
    <source>
        <dbReference type="SAM" id="Phobius"/>
    </source>
</evidence>
<keyword evidence="1" id="KW-0472">Membrane</keyword>
<gene>
    <name evidence="2" type="primary">MAP7D3</name>
</gene>
<dbReference type="PANTHER" id="PTHR12138">
    <property type="entry name" value="PRIMATE-EXPANDED PROTEIN FAMILY"/>
    <property type="match status" value="1"/>
</dbReference>
<organism evidence="2">
    <name type="scientific">Pan troglodytes</name>
    <name type="common">Chimpanzee</name>
    <dbReference type="NCBI Taxonomy" id="9598"/>
    <lineage>
        <taxon>Eukaryota</taxon>
        <taxon>Metazoa</taxon>
        <taxon>Chordata</taxon>
        <taxon>Craniata</taxon>
        <taxon>Vertebrata</taxon>
        <taxon>Euteleostomi</taxon>
        <taxon>Mammalia</taxon>
        <taxon>Eutheria</taxon>
        <taxon>Euarchontoglires</taxon>
        <taxon>Primates</taxon>
        <taxon>Haplorrhini</taxon>
        <taxon>Catarrhini</taxon>
        <taxon>Hominidae</taxon>
        <taxon>Pan</taxon>
    </lineage>
</organism>
<dbReference type="AlphaFoldDB" id="K7CB19"/>
<proteinExistence type="evidence at transcript level"/>
<evidence type="ECO:0000313" key="2">
    <source>
        <dbReference type="EMBL" id="JAA29653.1"/>
    </source>
</evidence>
<keyword evidence="1" id="KW-1133">Transmembrane helix</keyword>
<keyword evidence="1" id="KW-0812">Transmembrane</keyword>
<protein>
    <submittedName>
        <fullName evidence="2">MAP7 domain containing 3</fullName>
    </submittedName>
</protein>
<feature type="transmembrane region" description="Helical" evidence="1">
    <location>
        <begin position="40"/>
        <end position="59"/>
    </location>
</feature>
<sequence length="69" mass="7134">MADAILAYCSLHLPGSSDPPISASASQVAGTMGVSQHTQLIFFFFGGVFLVETGFYHVGPTGLELLSSG</sequence>
<dbReference type="EMBL" id="GABD01003447">
    <property type="protein sequence ID" value="JAA29653.1"/>
    <property type="molecule type" value="mRNA"/>
</dbReference>
<dbReference type="PANTHER" id="PTHR12138:SF162">
    <property type="entry name" value="CHROMOSOME UNDETERMINED SCAFFOLD_275, WHOLE GENOME SHOTGUN SEQUENCE"/>
    <property type="match status" value="1"/>
</dbReference>
<name>K7CB19_PANTR</name>
<accession>K7CB19</accession>